<feature type="domain" description="MBD" evidence="6">
    <location>
        <begin position="138"/>
        <end position="213"/>
    </location>
</feature>
<keyword evidence="4" id="KW-0804">Transcription</keyword>
<reference evidence="7" key="1">
    <citation type="submission" date="2019-08" db="EMBL/GenBank/DDBJ databases">
        <title>Reference gene set and small RNA set construction with multiple tissues from Davidia involucrata Baill.</title>
        <authorList>
            <person name="Yang H."/>
            <person name="Zhou C."/>
            <person name="Li G."/>
            <person name="Wang J."/>
            <person name="Gao P."/>
            <person name="Wang M."/>
            <person name="Wang R."/>
            <person name="Zhao Y."/>
        </authorList>
    </citation>
    <scope>NUCLEOTIDE SEQUENCE</scope>
    <source>
        <tissue evidence="7">Mixed with DoveR01_LX</tissue>
    </source>
</reference>
<dbReference type="Pfam" id="PF01429">
    <property type="entry name" value="MBD"/>
    <property type="match status" value="2"/>
</dbReference>
<gene>
    <name evidence="7" type="ORF">Din_041256</name>
</gene>
<dbReference type="GO" id="GO:0003677">
    <property type="term" value="F:DNA binding"/>
    <property type="evidence" value="ECO:0007669"/>
    <property type="project" value="UniProtKB-KW"/>
</dbReference>
<accession>A0A5B7BSW6</accession>
<evidence type="ECO:0000259" key="6">
    <source>
        <dbReference type="PROSITE" id="PS50982"/>
    </source>
</evidence>
<dbReference type="AlphaFoldDB" id="A0A5B7BSW6"/>
<evidence type="ECO:0000256" key="1">
    <source>
        <dbReference type="ARBA" id="ARBA00004123"/>
    </source>
</evidence>
<dbReference type="PROSITE" id="PS50982">
    <property type="entry name" value="MBD"/>
    <property type="match status" value="2"/>
</dbReference>
<evidence type="ECO:0000256" key="2">
    <source>
        <dbReference type="ARBA" id="ARBA00023015"/>
    </source>
</evidence>
<dbReference type="InterPro" id="IPR001739">
    <property type="entry name" value="Methyl_CpG_DNA-bd"/>
</dbReference>
<dbReference type="PANTHER" id="PTHR12396">
    <property type="entry name" value="METHYL-CPG BINDING PROTEIN, MBD"/>
    <property type="match status" value="1"/>
</dbReference>
<comment type="subcellular location">
    <subcellularLocation>
        <location evidence="1">Nucleus</location>
    </subcellularLocation>
</comment>
<sequence length="289" mass="32931">MEVDGALSSSMMVPLRLLTPGYYDGESSHHRQLALVPTTASRFQLPDGWVVQEVPRRCDATHIDKYYYEPGSGQKFRSLRDVERYLTGEVYTPRPKALELGNHVKNSGSWKMIISGGKMLRQDEEGSDQLQLAVVAPTITASTSHFRLPDGWIVEAIPRRGTTRRRRSNTDKYYYEPGTGRKFRSLISVERYLAEINENTPLSEAFKLANHLRKSGWQKKNISRQKPKTLTFDSADPPIKVNWVLADPGGDTWSPFMGELMVPDSVKQEWTKRFIFSISDENYDAPNSE</sequence>
<dbReference type="SUPFAM" id="SSF54171">
    <property type="entry name" value="DNA-binding domain"/>
    <property type="match status" value="2"/>
</dbReference>
<proteinExistence type="predicted"/>
<dbReference type="EMBL" id="GHES01041256">
    <property type="protein sequence ID" value="MPA71815.1"/>
    <property type="molecule type" value="Transcribed_RNA"/>
</dbReference>
<keyword evidence="2" id="KW-0805">Transcription regulation</keyword>
<name>A0A5B7BSW6_DAVIN</name>
<dbReference type="InterPro" id="IPR016177">
    <property type="entry name" value="DNA-bd_dom_sf"/>
</dbReference>
<keyword evidence="5" id="KW-0539">Nucleus</keyword>
<dbReference type="PANTHER" id="PTHR12396:SF38">
    <property type="entry name" value="METHYL-CPG-BINDING DOMAIN-CONTAINING PROTEIN 7"/>
    <property type="match status" value="1"/>
</dbReference>
<dbReference type="GO" id="GO:0005634">
    <property type="term" value="C:nucleus"/>
    <property type="evidence" value="ECO:0007669"/>
    <property type="project" value="UniProtKB-SubCell"/>
</dbReference>
<keyword evidence="3" id="KW-0238">DNA-binding</keyword>
<organism evidence="7">
    <name type="scientific">Davidia involucrata</name>
    <name type="common">Dove tree</name>
    <dbReference type="NCBI Taxonomy" id="16924"/>
    <lineage>
        <taxon>Eukaryota</taxon>
        <taxon>Viridiplantae</taxon>
        <taxon>Streptophyta</taxon>
        <taxon>Embryophyta</taxon>
        <taxon>Tracheophyta</taxon>
        <taxon>Spermatophyta</taxon>
        <taxon>Magnoliopsida</taxon>
        <taxon>eudicotyledons</taxon>
        <taxon>Gunneridae</taxon>
        <taxon>Pentapetalae</taxon>
        <taxon>asterids</taxon>
        <taxon>Cornales</taxon>
        <taxon>Nyssaceae</taxon>
        <taxon>Davidia</taxon>
    </lineage>
</organism>
<feature type="domain" description="MBD" evidence="6">
    <location>
        <begin position="35"/>
        <end position="107"/>
    </location>
</feature>
<evidence type="ECO:0000256" key="3">
    <source>
        <dbReference type="ARBA" id="ARBA00023125"/>
    </source>
</evidence>
<evidence type="ECO:0000256" key="5">
    <source>
        <dbReference type="ARBA" id="ARBA00023242"/>
    </source>
</evidence>
<dbReference type="Gene3D" id="3.30.890.10">
    <property type="entry name" value="Methyl-cpg-binding Protein 2, Chain A"/>
    <property type="match status" value="2"/>
</dbReference>
<evidence type="ECO:0000313" key="7">
    <source>
        <dbReference type="EMBL" id="MPA71815.1"/>
    </source>
</evidence>
<protein>
    <submittedName>
        <fullName evidence="7">Putative methyl-CpG-binding domain-containing protein 7 isoform X2</fullName>
    </submittedName>
</protein>
<evidence type="ECO:0000256" key="4">
    <source>
        <dbReference type="ARBA" id="ARBA00023163"/>
    </source>
</evidence>